<dbReference type="AlphaFoldDB" id="A0A0C5UYM4"/>
<keyword evidence="5" id="KW-0997">Cell inner membrane</keyword>
<dbReference type="HOGENOM" id="CLU_084761_1_4_6"/>
<dbReference type="STRING" id="1445510.YC6258_00355"/>
<keyword evidence="3" id="KW-1003">Cell membrane</keyword>
<evidence type="ECO:0000259" key="12">
    <source>
        <dbReference type="Pfam" id="PF12019"/>
    </source>
</evidence>
<dbReference type="GO" id="GO:0015628">
    <property type="term" value="P:protein secretion by the type II secretion system"/>
    <property type="evidence" value="ECO:0007669"/>
    <property type="project" value="InterPro"/>
</dbReference>
<proteinExistence type="inferred from homology"/>
<keyword evidence="4" id="KW-0488">Methylation</keyword>
<evidence type="ECO:0000256" key="8">
    <source>
        <dbReference type="ARBA" id="ARBA00023136"/>
    </source>
</evidence>
<feature type="transmembrane region" description="Helical" evidence="11">
    <location>
        <begin position="12"/>
        <end position="31"/>
    </location>
</feature>
<dbReference type="Proteomes" id="UP000032266">
    <property type="component" value="Chromosome"/>
</dbReference>
<reference evidence="13 14" key="1">
    <citation type="submission" date="2014-01" db="EMBL/GenBank/DDBJ databases">
        <title>Full genme sequencing of cellulolytic bacterium Gynuella sunshinyii YC6258T gen. nov., sp. nov.</title>
        <authorList>
            <person name="Khan H."/>
            <person name="Chung E.J."/>
            <person name="Chung Y.R."/>
        </authorList>
    </citation>
    <scope>NUCLEOTIDE SEQUENCE [LARGE SCALE GENOMIC DNA]</scope>
    <source>
        <strain evidence="13 14">YC6258</strain>
    </source>
</reference>
<dbReference type="Gene3D" id="3.55.40.10">
    <property type="entry name" value="minor pseudopilin epsh domain"/>
    <property type="match status" value="1"/>
</dbReference>
<dbReference type="GO" id="GO:0005886">
    <property type="term" value="C:plasma membrane"/>
    <property type="evidence" value="ECO:0007669"/>
    <property type="project" value="UniProtKB-SubCell"/>
</dbReference>
<comment type="subcellular location">
    <subcellularLocation>
        <location evidence="1">Cell inner membrane</location>
        <topology evidence="1">Single-pass membrane protein</topology>
    </subcellularLocation>
</comment>
<evidence type="ECO:0000256" key="4">
    <source>
        <dbReference type="ARBA" id="ARBA00022481"/>
    </source>
</evidence>
<dbReference type="InterPro" id="IPR022346">
    <property type="entry name" value="T2SS_GspH"/>
</dbReference>
<dbReference type="Pfam" id="PF12019">
    <property type="entry name" value="GspH"/>
    <property type="match status" value="1"/>
</dbReference>
<evidence type="ECO:0000256" key="10">
    <source>
        <dbReference type="ARBA" id="ARBA00030775"/>
    </source>
</evidence>
<keyword evidence="7 11" id="KW-1133">Transmembrane helix</keyword>
<dbReference type="InterPro" id="IPR012902">
    <property type="entry name" value="N_methyl_site"/>
</dbReference>
<dbReference type="EMBL" id="CP007142">
    <property type="protein sequence ID" value="AJQ92405.1"/>
    <property type="molecule type" value="Genomic_DNA"/>
</dbReference>
<comment type="similarity">
    <text evidence="9">Belongs to the GSP H family.</text>
</comment>
<protein>
    <recommendedName>
        <fullName evidence="2">Type II secretion system protein H</fullName>
    </recommendedName>
    <alternativeName>
        <fullName evidence="10">General secretion pathway protein H</fullName>
    </alternativeName>
</protein>
<dbReference type="RefSeq" id="WP_052829989.1">
    <property type="nucleotide sequence ID" value="NZ_CP007142.1"/>
</dbReference>
<keyword evidence="6 11" id="KW-0812">Transmembrane</keyword>
<evidence type="ECO:0000256" key="1">
    <source>
        <dbReference type="ARBA" id="ARBA00004377"/>
    </source>
</evidence>
<evidence type="ECO:0000256" key="7">
    <source>
        <dbReference type="ARBA" id="ARBA00022989"/>
    </source>
</evidence>
<dbReference type="InterPro" id="IPR045584">
    <property type="entry name" value="Pilin-like"/>
</dbReference>
<evidence type="ECO:0000256" key="9">
    <source>
        <dbReference type="ARBA" id="ARBA00025772"/>
    </source>
</evidence>
<name>A0A0C5UYM4_9GAMM</name>
<dbReference type="PATRIC" id="fig|1445510.3.peg.345"/>
<evidence type="ECO:0000256" key="3">
    <source>
        <dbReference type="ARBA" id="ARBA00022475"/>
    </source>
</evidence>
<organism evidence="13 14">
    <name type="scientific">Gynuella sunshinyii YC6258</name>
    <dbReference type="NCBI Taxonomy" id="1445510"/>
    <lineage>
        <taxon>Bacteria</taxon>
        <taxon>Pseudomonadati</taxon>
        <taxon>Pseudomonadota</taxon>
        <taxon>Gammaproteobacteria</taxon>
        <taxon>Oceanospirillales</taxon>
        <taxon>Saccharospirillaceae</taxon>
        <taxon>Gynuella</taxon>
    </lineage>
</organism>
<evidence type="ECO:0000256" key="2">
    <source>
        <dbReference type="ARBA" id="ARBA00021549"/>
    </source>
</evidence>
<feature type="domain" description="General secretion pathway GspH" evidence="12">
    <location>
        <begin position="44"/>
        <end position="170"/>
    </location>
</feature>
<evidence type="ECO:0000313" key="14">
    <source>
        <dbReference type="Proteomes" id="UP000032266"/>
    </source>
</evidence>
<evidence type="ECO:0000256" key="11">
    <source>
        <dbReference type="SAM" id="Phobius"/>
    </source>
</evidence>
<accession>A0A0C5UYM4</accession>
<keyword evidence="14" id="KW-1185">Reference proteome</keyword>
<dbReference type="OrthoDB" id="2313614at2"/>
<keyword evidence="8 11" id="KW-0472">Membrane</keyword>
<evidence type="ECO:0000313" key="13">
    <source>
        <dbReference type="EMBL" id="AJQ92405.1"/>
    </source>
</evidence>
<dbReference type="PROSITE" id="PS00409">
    <property type="entry name" value="PROKAR_NTER_METHYL"/>
    <property type="match status" value="1"/>
</dbReference>
<evidence type="ECO:0000256" key="6">
    <source>
        <dbReference type="ARBA" id="ARBA00022692"/>
    </source>
</evidence>
<dbReference type="GO" id="GO:0015627">
    <property type="term" value="C:type II protein secretion system complex"/>
    <property type="evidence" value="ECO:0007669"/>
    <property type="project" value="InterPro"/>
</dbReference>
<sequence>MRLSKGFTLIELLVTIAIMAILMAVAVPSFVQQIRDNQVVATTTKLQEALSFARSEAIKRSAFITICSSTNGSTCLTSPDWTKGWLVFVDNVSSESSASVSEGTALLYWDDINTNMAVSAVRGTSQSLGFLRFNTIGLLAKLSTSDTDTRTFTIQTVGCTTSKARTITVGYAGVINFASATCS</sequence>
<dbReference type="NCBIfam" id="TIGR02532">
    <property type="entry name" value="IV_pilin_GFxxxE"/>
    <property type="match status" value="1"/>
</dbReference>
<dbReference type="SUPFAM" id="SSF54523">
    <property type="entry name" value="Pili subunits"/>
    <property type="match status" value="1"/>
</dbReference>
<gene>
    <name evidence="13" type="ORF">YC6258_00355</name>
</gene>
<dbReference type="Pfam" id="PF07963">
    <property type="entry name" value="N_methyl"/>
    <property type="match status" value="1"/>
</dbReference>
<dbReference type="KEGG" id="gsn:YC6258_00355"/>
<evidence type="ECO:0000256" key="5">
    <source>
        <dbReference type="ARBA" id="ARBA00022519"/>
    </source>
</evidence>